<evidence type="ECO:0000256" key="2">
    <source>
        <dbReference type="ARBA" id="ARBA00023002"/>
    </source>
</evidence>
<dbReference type="GO" id="GO:0016491">
    <property type="term" value="F:oxidoreductase activity"/>
    <property type="evidence" value="ECO:0007669"/>
    <property type="project" value="UniProtKB-KW"/>
</dbReference>
<dbReference type="SUPFAM" id="SSF51735">
    <property type="entry name" value="NAD(P)-binding Rossmann-fold domains"/>
    <property type="match status" value="1"/>
</dbReference>
<proteinExistence type="predicted"/>
<name>A0A6G1J4M7_9PLEO</name>
<gene>
    <name evidence="4" type="ORF">K458DRAFT_403400</name>
</gene>
<keyword evidence="1" id="KW-0521">NADP</keyword>
<evidence type="ECO:0000313" key="5">
    <source>
        <dbReference type="Proteomes" id="UP000799291"/>
    </source>
</evidence>
<dbReference type="CDD" id="cd05259">
    <property type="entry name" value="PCBER_SDR_a"/>
    <property type="match status" value="1"/>
</dbReference>
<dbReference type="EMBL" id="MU005579">
    <property type="protein sequence ID" value="KAF2685170.1"/>
    <property type="molecule type" value="Genomic_DNA"/>
</dbReference>
<dbReference type="PANTHER" id="PTHR47706:SF7">
    <property type="entry name" value="CIPA-LIKE, PUTATIVE (AFU_ORTHOLOGUE AFUA_1G01630)-RELATED"/>
    <property type="match status" value="1"/>
</dbReference>
<evidence type="ECO:0000256" key="1">
    <source>
        <dbReference type="ARBA" id="ARBA00022857"/>
    </source>
</evidence>
<evidence type="ECO:0000313" key="4">
    <source>
        <dbReference type="EMBL" id="KAF2685170.1"/>
    </source>
</evidence>
<dbReference type="InterPro" id="IPR051609">
    <property type="entry name" value="NmrA/Isoflavone_reductase-like"/>
</dbReference>
<dbReference type="InterPro" id="IPR045312">
    <property type="entry name" value="PCBER-like"/>
</dbReference>
<organism evidence="4 5">
    <name type="scientific">Lentithecium fluviatile CBS 122367</name>
    <dbReference type="NCBI Taxonomy" id="1168545"/>
    <lineage>
        <taxon>Eukaryota</taxon>
        <taxon>Fungi</taxon>
        <taxon>Dikarya</taxon>
        <taxon>Ascomycota</taxon>
        <taxon>Pezizomycotina</taxon>
        <taxon>Dothideomycetes</taxon>
        <taxon>Pleosporomycetidae</taxon>
        <taxon>Pleosporales</taxon>
        <taxon>Massarineae</taxon>
        <taxon>Lentitheciaceae</taxon>
        <taxon>Lentithecium</taxon>
    </lineage>
</organism>
<dbReference type="Gene3D" id="3.40.50.720">
    <property type="entry name" value="NAD(P)-binding Rossmann-like Domain"/>
    <property type="match status" value="1"/>
</dbReference>
<dbReference type="PANTHER" id="PTHR47706">
    <property type="entry name" value="NMRA-LIKE FAMILY PROTEIN"/>
    <property type="match status" value="1"/>
</dbReference>
<evidence type="ECO:0000259" key="3">
    <source>
        <dbReference type="Pfam" id="PF05368"/>
    </source>
</evidence>
<dbReference type="Proteomes" id="UP000799291">
    <property type="component" value="Unassembled WGS sequence"/>
</dbReference>
<reference evidence="4" key="1">
    <citation type="journal article" date="2020" name="Stud. Mycol.">
        <title>101 Dothideomycetes genomes: a test case for predicting lifestyles and emergence of pathogens.</title>
        <authorList>
            <person name="Haridas S."/>
            <person name="Albert R."/>
            <person name="Binder M."/>
            <person name="Bloem J."/>
            <person name="Labutti K."/>
            <person name="Salamov A."/>
            <person name="Andreopoulos B."/>
            <person name="Baker S."/>
            <person name="Barry K."/>
            <person name="Bills G."/>
            <person name="Bluhm B."/>
            <person name="Cannon C."/>
            <person name="Castanera R."/>
            <person name="Culley D."/>
            <person name="Daum C."/>
            <person name="Ezra D."/>
            <person name="Gonzalez J."/>
            <person name="Henrissat B."/>
            <person name="Kuo A."/>
            <person name="Liang C."/>
            <person name="Lipzen A."/>
            <person name="Lutzoni F."/>
            <person name="Magnuson J."/>
            <person name="Mondo S."/>
            <person name="Nolan M."/>
            <person name="Ohm R."/>
            <person name="Pangilinan J."/>
            <person name="Park H.-J."/>
            <person name="Ramirez L."/>
            <person name="Alfaro M."/>
            <person name="Sun H."/>
            <person name="Tritt A."/>
            <person name="Yoshinaga Y."/>
            <person name="Zwiers L.-H."/>
            <person name="Turgeon B."/>
            <person name="Goodwin S."/>
            <person name="Spatafora J."/>
            <person name="Crous P."/>
            <person name="Grigoriev I."/>
        </authorList>
    </citation>
    <scope>NUCLEOTIDE SEQUENCE</scope>
    <source>
        <strain evidence="4">CBS 122367</strain>
    </source>
</reference>
<accession>A0A6G1J4M7</accession>
<dbReference type="InterPro" id="IPR036291">
    <property type="entry name" value="NAD(P)-bd_dom_sf"/>
</dbReference>
<dbReference type="Gene3D" id="3.90.25.10">
    <property type="entry name" value="UDP-galactose 4-epimerase, domain 1"/>
    <property type="match status" value="1"/>
</dbReference>
<dbReference type="OrthoDB" id="419598at2759"/>
<feature type="domain" description="NmrA-like" evidence="3">
    <location>
        <begin position="7"/>
        <end position="140"/>
    </location>
</feature>
<dbReference type="InterPro" id="IPR008030">
    <property type="entry name" value="NmrA-like"/>
</dbReference>
<dbReference type="AlphaFoldDB" id="A0A6G1J4M7"/>
<sequence>MASNHIKKVAIVGATGQVGKFIVASLLEKNTFTITALTRAGSSTTPPSGVHLSIVDYDNPSTLTTALKNQDALIITMSVNAPPDQSAKLIEAAAKAGVPWILPNEFGTNTDGQAGKETGVAIPKQKNRQLIEKLGVSSWIGIATSFWYEYSLAGPSLYGIDIAKREVVWFDDGKHRIHTSTWPQVGRAVANLLSLPVTAEGGDGKSVTLDSYRNEFVYISSFTLNQREMLDAVQRVTGTTDKDWKMESTTAKERFDEGRMRMAQGERVGFAHALYARLFFPGETAGLYGETHGLDNEKLGLPEEDLDEFTKESVKMAESGYFAKLFGSG</sequence>
<keyword evidence="5" id="KW-1185">Reference proteome</keyword>
<keyword evidence="2" id="KW-0560">Oxidoreductase</keyword>
<protein>
    <submittedName>
        <fullName evidence="4">NAD(P)-binding protein</fullName>
    </submittedName>
</protein>
<dbReference type="Pfam" id="PF05368">
    <property type="entry name" value="NmrA"/>
    <property type="match status" value="1"/>
</dbReference>